<dbReference type="SMART" id="SM00312">
    <property type="entry name" value="PX"/>
    <property type="match status" value="1"/>
</dbReference>
<evidence type="ECO:0000313" key="8">
    <source>
        <dbReference type="EMBL" id="RBA17123.1"/>
    </source>
</evidence>
<reference evidence="8 9" key="1">
    <citation type="submission" date="2017-12" db="EMBL/GenBank/DDBJ databases">
        <title>Genome sequence of the mycotoxigenic crop pathogen Fusarium proliferatum, strain ITEM 2341 from Date Palm.</title>
        <authorList>
            <person name="Almiman B.F."/>
            <person name="Shittu T.A."/>
            <person name="Muthumeenakshi S."/>
            <person name="Baroncelli R."/>
            <person name="Sreenivasaprasada S."/>
        </authorList>
    </citation>
    <scope>NUCLEOTIDE SEQUENCE [LARGE SCALE GENOMIC DNA]</scope>
    <source>
        <strain evidence="8 9">ITEM 2341</strain>
    </source>
</reference>
<dbReference type="GO" id="GO:0060090">
    <property type="term" value="F:molecular adaptor activity"/>
    <property type="evidence" value="ECO:0007669"/>
    <property type="project" value="UniProtKB-ARBA"/>
</dbReference>
<keyword evidence="1 3" id="KW-0728">SH3 domain</keyword>
<evidence type="ECO:0000256" key="4">
    <source>
        <dbReference type="SAM" id="MobiDB-lite"/>
    </source>
</evidence>
<dbReference type="InterPro" id="IPR000270">
    <property type="entry name" value="PB1_dom"/>
</dbReference>
<dbReference type="CDD" id="cd05992">
    <property type="entry name" value="PB1"/>
    <property type="match status" value="1"/>
</dbReference>
<dbReference type="FunFam" id="3.30.1520.10:FF:000041">
    <property type="entry name" value="Protein kinase activator Bem1"/>
    <property type="match status" value="1"/>
</dbReference>
<accession>A0A365N8H2</accession>
<dbReference type="FunFam" id="3.10.20.90:FF:000250">
    <property type="entry name" value="Protein kinase activator Bem1"/>
    <property type="match status" value="1"/>
</dbReference>
<evidence type="ECO:0000256" key="2">
    <source>
        <dbReference type="ARBA" id="ARBA00022737"/>
    </source>
</evidence>
<dbReference type="PROSITE" id="PS50195">
    <property type="entry name" value="PX"/>
    <property type="match status" value="1"/>
</dbReference>
<dbReference type="Pfam" id="PF00564">
    <property type="entry name" value="PB1"/>
    <property type="match status" value="1"/>
</dbReference>
<dbReference type="GO" id="GO:0051130">
    <property type="term" value="P:positive regulation of cellular component organization"/>
    <property type="evidence" value="ECO:0007669"/>
    <property type="project" value="UniProtKB-ARBA"/>
</dbReference>
<dbReference type="PANTHER" id="PTHR15706">
    <property type="entry name" value="SH3 MULTIPLE DOMAIN"/>
    <property type="match status" value="1"/>
</dbReference>
<dbReference type="Gene3D" id="3.30.1520.10">
    <property type="entry name" value="Phox-like domain"/>
    <property type="match status" value="1"/>
</dbReference>
<feature type="compositionally biased region" description="Low complexity" evidence="4">
    <location>
        <begin position="449"/>
        <end position="458"/>
    </location>
</feature>
<dbReference type="FunFam" id="2.30.30.40:FF:000093">
    <property type="entry name" value="Protein kinase activator Bem1"/>
    <property type="match status" value="1"/>
</dbReference>
<organism evidence="8 9">
    <name type="scientific">Gibberella intermedia</name>
    <name type="common">Bulb rot disease fungus</name>
    <name type="synonym">Fusarium proliferatum</name>
    <dbReference type="NCBI Taxonomy" id="948311"/>
    <lineage>
        <taxon>Eukaryota</taxon>
        <taxon>Fungi</taxon>
        <taxon>Dikarya</taxon>
        <taxon>Ascomycota</taxon>
        <taxon>Pezizomycotina</taxon>
        <taxon>Sordariomycetes</taxon>
        <taxon>Hypocreomycetidae</taxon>
        <taxon>Hypocreales</taxon>
        <taxon>Nectriaceae</taxon>
        <taxon>Fusarium</taxon>
        <taxon>Fusarium fujikuroi species complex</taxon>
    </lineage>
</organism>
<dbReference type="InterPro" id="IPR053793">
    <property type="entry name" value="PB1-like"/>
</dbReference>
<evidence type="ECO:0000259" key="7">
    <source>
        <dbReference type="PROSITE" id="PS51745"/>
    </source>
</evidence>
<feature type="domain" description="SH3" evidence="5">
    <location>
        <begin position="154"/>
        <end position="216"/>
    </location>
</feature>
<dbReference type="EMBL" id="PKMI01000017">
    <property type="protein sequence ID" value="RBA17123.1"/>
    <property type="molecule type" value="Genomic_DNA"/>
</dbReference>
<protein>
    <submittedName>
        <fullName evidence="8">Bud emergence protein 1</fullName>
    </submittedName>
</protein>
<feature type="region of interest" description="Disordered" evidence="4">
    <location>
        <begin position="131"/>
        <end position="150"/>
    </location>
</feature>
<dbReference type="Gene3D" id="3.10.20.90">
    <property type="entry name" value="Phosphatidylinositol 3-kinase Catalytic Subunit, Chain A, domain 1"/>
    <property type="match status" value="1"/>
</dbReference>
<dbReference type="SUPFAM" id="SSF50044">
    <property type="entry name" value="SH3-domain"/>
    <property type="match status" value="2"/>
</dbReference>
<feature type="domain" description="PX" evidence="6">
    <location>
        <begin position="315"/>
        <end position="436"/>
    </location>
</feature>
<dbReference type="SUPFAM" id="SSF54277">
    <property type="entry name" value="CAD &amp; PB1 domains"/>
    <property type="match status" value="1"/>
</dbReference>
<feature type="compositionally biased region" description="Polar residues" evidence="4">
    <location>
        <begin position="463"/>
        <end position="475"/>
    </location>
</feature>
<evidence type="ECO:0000259" key="5">
    <source>
        <dbReference type="PROSITE" id="PS50002"/>
    </source>
</evidence>
<feature type="compositionally biased region" description="Low complexity" evidence="4">
    <location>
        <begin position="492"/>
        <end position="506"/>
    </location>
</feature>
<feature type="compositionally biased region" description="Polar residues" evidence="4">
    <location>
        <begin position="298"/>
        <end position="315"/>
    </location>
</feature>
<dbReference type="CDD" id="cd06890">
    <property type="entry name" value="PX_Bem1p"/>
    <property type="match status" value="1"/>
</dbReference>
<dbReference type="OrthoDB" id="548867at2759"/>
<dbReference type="Gene3D" id="2.30.30.40">
    <property type="entry name" value="SH3 Domains"/>
    <property type="match status" value="2"/>
</dbReference>
<feature type="region of interest" description="Disordered" evidence="4">
    <location>
        <begin position="435"/>
        <end position="514"/>
    </location>
</feature>
<feature type="compositionally biased region" description="Acidic residues" evidence="4">
    <location>
        <begin position="436"/>
        <end position="445"/>
    </location>
</feature>
<dbReference type="VEuPathDB" id="FungiDB:FPRN_02508"/>
<dbReference type="PROSITE" id="PS50002">
    <property type="entry name" value="SH3"/>
    <property type="match status" value="2"/>
</dbReference>
<dbReference type="InterPro" id="IPR036028">
    <property type="entry name" value="SH3-like_dom_sf"/>
</dbReference>
<feature type="compositionally biased region" description="Polar residues" evidence="4">
    <location>
        <begin position="100"/>
        <end position="111"/>
    </location>
</feature>
<dbReference type="PROSITE" id="PS51745">
    <property type="entry name" value="PB1"/>
    <property type="match status" value="1"/>
</dbReference>
<dbReference type="InterPro" id="IPR035548">
    <property type="entry name" value="Bem1/Scd2_SH3_1"/>
</dbReference>
<dbReference type="Pfam" id="PF00018">
    <property type="entry name" value="SH3_1"/>
    <property type="match status" value="2"/>
</dbReference>
<dbReference type="Pfam" id="PF00787">
    <property type="entry name" value="PX"/>
    <property type="match status" value="1"/>
</dbReference>
<dbReference type="GO" id="GO:0035091">
    <property type="term" value="F:phosphatidylinositol binding"/>
    <property type="evidence" value="ECO:0007669"/>
    <property type="project" value="InterPro"/>
</dbReference>
<dbReference type="CDD" id="cd11879">
    <property type="entry name" value="SH3_Bem1p_2"/>
    <property type="match status" value="1"/>
</dbReference>
<proteinExistence type="predicted"/>
<feature type="region of interest" description="Disordered" evidence="4">
    <location>
        <begin position="96"/>
        <end position="126"/>
    </location>
</feature>
<dbReference type="PRINTS" id="PR00452">
    <property type="entry name" value="SH3DOMAIN"/>
</dbReference>
<evidence type="ECO:0000313" key="9">
    <source>
        <dbReference type="Proteomes" id="UP000251714"/>
    </source>
</evidence>
<evidence type="ECO:0000256" key="3">
    <source>
        <dbReference type="PROSITE-ProRule" id="PRU00192"/>
    </source>
</evidence>
<evidence type="ECO:0000256" key="1">
    <source>
        <dbReference type="ARBA" id="ARBA00022443"/>
    </source>
</evidence>
<dbReference type="InterPro" id="IPR001683">
    <property type="entry name" value="PX_dom"/>
</dbReference>
<keyword evidence="2" id="KW-0677">Repeat</keyword>
<gene>
    <name evidence="8" type="ORF">FPRO05_01847</name>
</gene>
<sequence length="598" mass="66000">MRFVQALRRSIKGDKDKGSVAPKSAVAIVPPKKVIRALYDYEARSSQELSFSRGDFFHVIGRENDQDWYEACNPALPDARGLVPVTFFQALGRTERDSAQSDGGQLPTPTKNPDHDSGYSESPAMQTAPAVMSPTTAVPQQGHQRNSKSVGKSGAMVYGIVMYDFAAERADELEAKAGEAIIVIAQSNPEWFVAKPIGRLGGPGLIPVSFVEIRDMASDKAIANPGDAIKRAGVPKVEEWKKMAAEYKNSSITLGKFEGGGPQQPGQGIEQGMERMSIQQQHSRQPSQNGAQAGYASQPRTSQQPQQNHVQKPVSQLNAPLQARIPRYCFAEDKYWFVIEALLEDGRQWELSRYYEDFYDFQIALLTEFPAEAGNTGTQKRTLPYMPGPVNYVTDAITEGRLHNLDAYVKNMLNQPHYISRCNLVRQFFAPREGDYEIDPNDNEEEYRLSQASQLSSAESPAGGSQNNLNGSTYGLSAAPAHQMGPGSPDIQRQPSSLSQPSQTSLGNGMQPQAQPASAMKIKMYFNGDLIAIRVPTDISFQALYEKICDRLKVPAGQEVQLFYKDEPTGDKPSMLSDNDLDYALQRNEKLLLYVEAV</sequence>
<dbReference type="GO" id="GO:0005938">
    <property type="term" value="C:cell cortex"/>
    <property type="evidence" value="ECO:0007669"/>
    <property type="project" value="UniProtKB-ARBA"/>
</dbReference>
<dbReference type="InterPro" id="IPR036871">
    <property type="entry name" value="PX_dom_sf"/>
</dbReference>
<dbReference type="SMART" id="SM00326">
    <property type="entry name" value="SH3"/>
    <property type="match status" value="2"/>
</dbReference>
<feature type="compositionally biased region" description="Polar residues" evidence="4">
    <location>
        <begin position="133"/>
        <end position="150"/>
    </location>
</feature>
<name>A0A365N8H2_GIBIN</name>
<feature type="domain" description="PB1" evidence="7">
    <location>
        <begin position="519"/>
        <end position="598"/>
    </location>
</feature>
<dbReference type="AlphaFoldDB" id="A0A365N8H2"/>
<dbReference type="FunFam" id="2.30.30.40:FF:000184">
    <property type="entry name" value="Protein kinase activator Bem1"/>
    <property type="match status" value="1"/>
</dbReference>
<feature type="domain" description="SH3" evidence="5">
    <location>
        <begin position="30"/>
        <end position="93"/>
    </location>
</feature>
<dbReference type="InterPro" id="IPR035550">
    <property type="entry name" value="Bem1/Scd2_PX"/>
</dbReference>
<dbReference type="Proteomes" id="UP000251714">
    <property type="component" value="Unassembled WGS sequence"/>
</dbReference>
<dbReference type="SMART" id="SM00666">
    <property type="entry name" value="PB1"/>
    <property type="match status" value="1"/>
</dbReference>
<dbReference type="CDD" id="cd11878">
    <property type="entry name" value="SH3_Bem1p_1"/>
    <property type="match status" value="1"/>
</dbReference>
<dbReference type="GO" id="GO:0030427">
    <property type="term" value="C:site of polarized growth"/>
    <property type="evidence" value="ECO:0007669"/>
    <property type="project" value="UniProtKB-ARBA"/>
</dbReference>
<dbReference type="SUPFAM" id="SSF64268">
    <property type="entry name" value="PX domain"/>
    <property type="match status" value="1"/>
</dbReference>
<dbReference type="GO" id="GO:1902494">
    <property type="term" value="C:catalytic complex"/>
    <property type="evidence" value="ECO:0007669"/>
    <property type="project" value="UniProtKB-ARBA"/>
</dbReference>
<dbReference type="InterPro" id="IPR001452">
    <property type="entry name" value="SH3_domain"/>
</dbReference>
<comment type="caution">
    <text evidence="8">The sequence shown here is derived from an EMBL/GenBank/DDBJ whole genome shotgun (WGS) entry which is preliminary data.</text>
</comment>
<dbReference type="InterPro" id="IPR035549">
    <property type="entry name" value="Bem1/Scd2_SH3_2"/>
</dbReference>
<dbReference type="InterPro" id="IPR051228">
    <property type="entry name" value="NADPH_Oxidase/PX-Domain"/>
</dbReference>
<evidence type="ECO:0000259" key="6">
    <source>
        <dbReference type="PROSITE" id="PS50195"/>
    </source>
</evidence>
<dbReference type="PANTHER" id="PTHR15706:SF2">
    <property type="entry name" value="SH3 AND PX DOMAIN-CONTAINING PROTEIN 2A"/>
    <property type="match status" value="1"/>
</dbReference>
<feature type="region of interest" description="Disordered" evidence="4">
    <location>
        <begin position="274"/>
        <end position="315"/>
    </location>
</feature>
<feature type="compositionally biased region" description="Polar residues" evidence="4">
    <location>
        <begin position="277"/>
        <end position="291"/>
    </location>
</feature>